<dbReference type="AlphaFoldDB" id="A0A9K3KUT3"/>
<dbReference type="GO" id="GO:0030041">
    <property type="term" value="P:actin filament polymerization"/>
    <property type="evidence" value="ECO:0007669"/>
    <property type="project" value="TreeGrafter"/>
</dbReference>
<evidence type="ECO:0000256" key="2">
    <source>
        <dbReference type="SAM" id="MobiDB-lite"/>
    </source>
</evidence>
<dbReference type="PANTHER" id="PTHR13015:SF0">
    <property type="entry name" value="WASH COMPLEX SUBUNIT 3"/>
    <property type="match status" value="1"/>
</dbReference>
<proteinExistence type="inferred from homology"/>
<evidence type="ECO:0000313" key="4">
    <source>
        <dbReference type="Proteomes" id="UP000693970"/>
    </source>
</evidence>
<feature type="compositionally biased region" description="Low complexity" evidence="2">
    <location>
        <begin position="466"/>
        <end position="478"/>
    </location>
</feature>
<keyword evidence="4" id="KW-1185">Reference proteome</keyword>
<feature type="region of interest" description="Disordered" evidence="2">
    <location>
        <begin position="422"/>
        <end position="752"/>
    </location>
</feature>
<organism evidence="3 4">
    <name type="scientific">Nitzschia inconspicua</name>
    <dbReference type="NCBI Taxonomy" id="303405"/>
    <lineage>
        <taxon>Eukaryota</taxon>
        <taxon>Sar</taxon>
        <taxon>Stramenopiles</taxon>
        <taxon>Ochrophyta</taxon>
        <taxon>Bacillariophyta</taxon>
        <taxon>Bacillariophyceae</taxon>
        <taxon>Bacillariophycidae</taxon>
        <taxon>Bacillariales</taxon>
        <taxon>Bacillariaceae</taxon>
        <taxon>Nitzschia</taxon>
    </lineage>
</organism>
<feature type="compositionally biased region" description="Basic and acidic residues" evidence="2">
    <location>
        <begin position="920"/>
        <end position="937"/>
    </location>
</feature>
<feature type="compositionally biased region" description="Low complexity" evidence="2">
    <location>
        <begin position="879"/>
        <end position="896"/>
    </location>
</feature>
<dbReference type="Proteomes" id="UP000693970">
    <property type="component" value="Unassembled WGS sequence"/>
</dbReference>
<accession>A0A9K3KUT3</accession>
<feature type="region of interest" description="Disordered" evidence="2">
    <location>
        <begin position="830"/>
        <end position="984"/>
    </location>
</feature>
<name>A0A9K3KUT3_9STRA</name>
<comment type="caution">
    <text evidence="3">The sequence shown here is derived from an EMBL/GenBank/DDBJ whole genome shotgun (WGS) entry which is preliminary data.</text>
</comment>
<gene>
    <name evidence="3" type="ORF">IV203_012070</name>
</gene>
<feature type="compositionally biased region" description="Basic and acidic residues" evidence="2">
    <location>
        <begin position="720"/>
        <end position="731"/>
    </location>
</feature>
<protein>
    <submittedName>
        <fullName evidence="3">Subunit CCDC53 of endosome WASH complex</fullName>
    </submittedName>
</protein>
<feature type="compositionally biased region" description="Basic and acidic residues" evidence="2">
    <location>
        <begin position="670"/>
        <end position="684"/>
    </location>
</feature>
<comment type="similarity">
    <text evidence="1">Belongs to the CCDC53 family.</text>
</comment>
<dbReference type="InterPro" id="IPR019309">
    <property type="entry name" value="WASHC3"/>
</dbReference>
<feature type="compositionally biased region" description="Basic and acidic residues" evidence="2">
    <location>
        <begin position="506"/>
        <end position="516"/>
    </location>
</feature>
<feature type="compositionally biased region" description="Polar residues" evidence="2">
    <location>
        <begin position="582"/>
        <end position="592"/>
    </location>
</feature>
<dbReference type="OrthoDB" id="43313at2759"/>
<dbReference type="PANTHER" id="PTHR13015">
    <property type="entry name" value="PROTEIN AD-016-RELATED"/>
    <property type="match status" value="1"/>
</dbReference>
<feature type="region of interest" description="Disordered" evidence="2">
    <location>
        <begin position="250"/>
        <end position="280"/>
    </location>
</feature>
<feature type="compositionally biased region" description="Basic and acidic residues" evidence="2">
    <location>
        <begin position="968"/>
        <end position="984"/>
    </location>
</feature>
<evidence type="ECO:0000313" key="3">
    <source>
        <dbReference type="EMBL" id="KAG7349473.1"/>
    </source>
</evidence>
<feature type="region of interest" description="Disordered" evidence="2">
    <location>
        <begin position="182"/>
        <end position="209"/>
    </location>
</feature>
<feature type="compositionally biased region" description="Basic and acidic residues" evidence="2">
    <location>
        <begin position="570"/>
        <end position="581"/>
    </location>
</feature>
<dbReference type="EMBL" id="JAGRRH010000019">
    <property type="protein sequence ID" value="KAG7349473.1"/>
    <property type="molecule type" value="Genomic_DNA"/>
</dbReference>
<dbReference type="GO" id="GO:0006887">
    <property type="term" value="P:exocytosis"/>
    <property type="evidence" value="ECO:0007669"/>
    <property type="project" value="TreeGrafter"/>
</dbReference>
<dbReference type="Pfam" id="PF10152">
    <property type="entry name" value="CCDC53"/>
    <property type="match status" value="2"/>
</dbReference>
<feature type="compositionally biased region" description="Low complexity" evidence="2">
    <location>
        <begin position="250"/>
        <end position="266"/>
    </location>
</feature>
<reference evidence="3" key="2">
    <citation type="submission" date="2021-04" db="EMBL/GenBank/DDBJ databases">
        <authorList>
            <person name="Podell S."/>
        </authorList>
    </citation>
    <scope>NUCLEOTIDE SEQUENCE</scope>
    <source>
        <strain evidence="3">Hildebrandi</strain>
    </source>
</reference>
<reference evidence="3" key="1">
    <citation type="journal article" date="2021" name="Sci. Rep.">
        <title>Diploid genomic architecture of Nitzschia inconspicua, an elite biomass production diatom.</title>
        <authorList>
            <person name="Oliver A."/>
            <person name="Podell S."/>
            <person name="Pinowska A."/>
            <person name="Traller J.C."/>
            <person name="Smith S.R."/>
            <person name="McClure R."/>
            <person name="Beliaev A."/>
            <person name="Bohutskyi P."/>
            <person name="Hill E.A."/>
            <person name="Rabines A."/>
            <person name="Zheng H."/>
            <person name="Allen L.Z."/>
            <person name="Kuo A."/>
            <person name="Grigoriev I.V."/>
            <person name="Allen A.E."/>
            <person name="Hazlebeck D."/>
            <person name="Allen E.E."/>
        </authorList>
    </citation>
    <scope>NUCLEOTIDE SEQUENCE</scope>
    <source>
        <strain evidence="3">Hildebrandi</strain>
    </source>
</reference>
<feature type="compositionally biased region" description="Low complexity" evidence="2">
    <location>
        <begin position="605"/>
        <end position="614"/>
    </location>
</feature>
<dbReference type="GO" id="GO:0071203">
    <property type="term" value="C:WASH complex"/>
    <property type="evidence" value="ECO:0007669"/>
    <property type="project" value="InterPro"/>
</dbReference>
<sequence>MDVQAQLAKAVQARFRQMNGIEEPTPSPSTMRPKVKEPLSIPKADPGAKNAAAAALAAKFGNLGGPAKQKISPVPQGGVDDEAVAAKYRKMMKVGMPEAAVRHKMVADGIANHIIESVMKGDAPAPKSNVGSPSSGWGLSPEEDQIVSQYRKMVKVGMPEGAIRHKMNMAGVSPKLQDAVFQPEASSPSAGSGIGGSNSGGATSKLSPQEEQIASQYRKMMKVGMPEGAVRHKMAADGVSAKIQDSVIAGDSAGAPSTSPSPTSAAIGGGSGGPMSSLSPEDEAVATQYRKMMKIKMPQGAIMQKMAIAGVPQHIQDSVLKGEIPASEPAPTSSASMPINPLAAMIASSGGMGSLKASAPVEKIENPSGMPGNPLAAAIAASGGISSLKKAAPGATPVKSSSDAGGLLGELSASGFKGSLKRAAVKERTPPKPSSSGGLLGELTASGFKGSLKKSSDQRVPPKQTSSGGLLGELSASGFKGSLKKSPPNRVPPMKSASTGNTDFNKLLEERRKRAEAAAATGSSPPRNKLPPSETPPVGQVGHPSPHKEKVPPKKTASTGSSGFSKLFSGRKDKNSSEETTPKTVSVQSKQEQPVRRQAPPLPPSVAKSVSPSKAIEKEQSPSKTQPVKPIPKALATSVETKTLMSEAASTQQLNSIERVPYPIEALETETTREATKQDMETAHPPKSPLKLANGAASHIASMLSRRQQEKARSNPASPVKEEIMSIDKSETMTPKLTLKDTSPEPATVKTEPHVPLAVAAISKPSRAPLIEDVVPSTLKIAPQSDQPKTAVASISTKQPVQMEAIPAQPKDSLNVAPVTQLPSATVRATDLKPTSVAMKTPEPATQSPAVALGAPDPRVSPTSIASKESAHHKVAQIPQPEAAASKPAAVPLVAKPAPPTRSADGIPSASKAPPTPNTPEEKPEPKIQVKTEEKVTHLANGKEVLDVATTTVKADGTHARERKRKTKNSDKKPPPSHDDGVDHHCACVVM</sequence>
<evidence type="ECO:0000256" key="1">
    <source>
        <dbReference type="ARBA" id="ARBA00006290"/>
    </source>
</evidence>
<feature type="compositionally biased region" description="Polar residues" evidence="2">
    <location>
        <begin position="638"/>
        <end position="656"/>
    </location>
</feature>